<feature type="non-terminal residue" evidence="1">
    <location>
        <position position="82"/>
    </location>
</feature>
<dbReference type="EMBL" id="BLLF01003251">
    <property type="protein sequence ID" value="GFH26821.1"/>
    <property type="molecule type" value="Genomic_DNA"/>
</dbReference>
<evidence type="ECO:0000313" key="1">
    <source>
        <dbReference type="EMBL" id="GFH26821.1"/>
    </source>
</evidence>
<evidence type="ECO:0000313" key="2">
    <source>
        <dbReference type="Proteomes" id="UP000485058"/>
    </source>
</evidence>
<dbReference type="AlphaFoldDB" id="A0A699ZWE9"/>
<dbReference type="InterPro" id="IPR011989">
    <property type="entry name" value="ARM-like"/>
</dbReference>
<organism evidence="1 2">
    <name type="scientific">Haematococcus lacustris</name>
    <name type="common">Green alga</name>
    <name type="synonym">Haematococcus pluvialis</name>
    <dbReference type="NCBI Taxonomy" id="44745"/>
    <lineage>
        <taxon>Eukaryota</taxon>
        <taxon>Viridiplantae</taxon>
        <taxon>Chlorophyta</taxon>
        <taxon>core chlorophytes</taxon>
        <taxon>Chlorophyceae</taxon>
        <taxon>CS clade</taxon>
        <taxon>Chlamydomonadales</taxon>
        <taxon>Haematococcaceae</taxon>
        <taxon>Haematococcus</taxon>
    </lineage>
</organism>
<sequence length="82" mass="8579">AALTLREALLREWGSLPAHETQGLCQYLLRCLLCPPGGAEGGVGGSPSSAAMVRNTLVAVLARAVKRGWLEQAPEVRGGLVQ</sequence>
<dbReference type="Proteomes" id="UP000485058">
    <property type="component" value="Unassembled WGS sequence"/>
</dbReference>
<accession>A0A699ZWE9</accession>
<dbReference type="Gene3D" id="1.25.10.10">
    <property type="entry name" value="Leucine-rich Repeat Variant"/>
    <property type="match status" value="1"/>
</dbReference>
<comment type="caution">
    <text evidence="1">The sequence shown here is derived from an EMBL/GenBank/DDBJ whole genome shotgun (WGS) entry which is preliminary data.</text>
</comment>
<name>A0A699ZWE9_HAELA</name>
<reference evidence="1 2" key="1">
    <citation type="submission" date="2020-02" db="EMBL/GenBank/DDBJ databases">
        <title>Draft genome sequence of Haematococcus lacustris strain NIES-144.</title>
        <authorList>
            <person name="Morimoto D."/>
            <person name="Nakagawa S."/>
            <person name="Yoshida T."/>
            <person name="Sawayama S."/>
        </authorList>
    </citation>
    <scope>NUCLEOTIDE SEQUENCE [LARGE SCALE GENOMIC DNA]</scope>
    <source>
        <strain evidence="1 2">NIES-144</strain>
    </source>
</reference>
<keyword evidence="2" id="KW-1185">Reference proteome</keyword>
<gene>
    <name evidence="1" type="ORF">HaLaN_25034</name>
</gene>
<proteinExistence type="predicted"/>
<protein>
    <submittedName>
        <fullName evidence="1">Protein isoform 3</fullName>
    </submittedName>
</protein>
<feature type="non-terminal residue" evidence="1">
    <location>
        <position position="1"/>
    </location>
</feature>